<feature type="compositionally biased region" description="Basic and acidic residues" evidence="1">
    <location>
        <begin position="77"/>
        <end position="95"/>
    </location>
</feature>
<dbReference type="AlphaFoldDB" id="A0A286UWU8"/>
<feature type="compositionally biased region" description="Basic and acidic residues" evidence="1">
    <location>
        <begin position="154"/>
        <end position="168"/>
    </location>
</feature>
<sequence length="321" mass="37482">MTGRPEGRYEDIFAKERARAKEDFERQKEKLINDTEKSRPSANKFIGQNDSMEDSLKKSTVGLVLLEDFQKKRQALEEAKAREAAKTDELKEEQRKAKKRKRAPKAKLSFALDDEEGEGDNEEGRSASNGDESEATSKKAKLRKNPNVDTSFLPDRDREEAERREREELRKEWIRKQEELKNEDIEITYSYWDGSGHRKSVTCKKGDSISTFLEKCRLQFPELRGVNVDNLMYIKEDLIIPQHYTFYDFIVNKARGKSGPLFNFDVHDDVRLLADATLEKDESHAGKVVERSWYQRNKHIFPASRWEVFDPEKNYGKYTIA</sequence>
<dbReference type="InterPro" id="IPR007005">
    <property type="entry name" value="XAP5"/>
</dbReference>
<dbReference type="InParanoid" id="A0A286UWU8"/>
<comment type="caution">
    <text evidence="3">The sequence shown here is derived from an EMBL/GenBank/DDBJ whole genome shotgun (WGS) entry which is preliminary data.</text>
</comment>
<feature type="region of interest" description="Disordered" evidence="1">
    <location>
        <begin position="77"/>
        <end position="168"/>
    </location>
</feature>
<feature type="compositionally biased region" description="Basic residues" evidence="1">
    <location>
        <begin position="96"/>
        <end position="105"/>
    </location>
</feature>
<dbReference type="PANTHER" id="PTHR12722:SF0">
    <property type="entry name" value="PROTEIN FAM50A"/>
    <property type="match status" value="1"/>
</dbReference>
<dbReference type="OrthoDB" id="1562195at2759"/>
<reference evidence="3 4" key="1">
    <citation type="journal article" date="2017" name="Mol. Ecol.">
        <title>Comparative and population genomic landscape of Phellinus noxius: A hypervariable fungus causing root rot in trees.</title>
        <authorList>
            <person name="Chung C.L."/>
            <person name="Lee T.J."/>
            <person name="Akiba M."/>
            <person name="Lee H.H."/>
            <person name="Kuo T.H."/>
            <person name="Liu D."/>
            <person name="Ke H.M."/>
            <person name="Yokoi T."/>
            <person name="Roa M.B."/>
            <person name="Lu M.J."/>
            <person name="Chang Y.Y."/>
            <person name="Ann P.J."/>
            <person name="Tsai J.N."/>
            <person name="Chen C.Y."/>
            <person name="Tzean S.S."/>
            <person name="Ota Y."/>
            <person name="Hattori T."/>
            <person name="Sahashi N."/>
            <person name="Liou R.F."/>
            <person name="Kikuchi T."/>
            <person name="Tsai I.J."/>
        </authorList>
    </citation>
    <scope>NUCLEOTIDE SEQUENCE [LARGE SCALE GENOMIC DNA]</scope>
    <source>
        <strain evidence="3 4">FFPRI411160</strain>
    </source>
</reference>
<evidence type="ECO:0000313" key="3">
    <source>
        <dbReference type="EMBL" id="PAV23992.1"/>
    </source>
</evidence>
<evidence type="ECO:0000259" key="2">
    <source>
        <dbReference type="Pfam" id="PF04921"/>
    </source>
</evidence>
<feature type="domain" description="FAM50A/XAP5 C-terminal" evidence="2">
    <location>
        <begin position="183"/>
        <end position="319"/>
    </location>
</feature>
<protein>
    <submittedName>
        <fullName evidence="3">XAP5-domain-containing</fullName>
    </submittedName>
</protein>
<keyword evidence="4" id="KW-1185">Reference proteome</keyword>
<dbReference type="STRING" id="2282107.A0A286UWU8"/>
<dbReference type="EMBL" id="NBII01000001">
    <property type="protein sequence ID" value="PAV23992.1"/>
    <property type="molecule type" value="Genomic_DNA"/>
</dbReference>
<feature type="region of interest" description="Disordered" evidence="1">
    <location>
        <begin position="20"/>
        <end position="54"/>
    </location>
</feature>
<organism evidence="3 4">
    <name type="scientific">Pyrrhoderma noxium</name>
    <dbReference type="NCBI Taxonomy" id="2282107"/>
    <lineage>
        <taxon>Eukaryota</taxon>
        <taxon>Fungi</taxon>
        <taxon>Dikarya</taxon>
        <taxon>Basidiomycota</taxon>
        <taxon>Agaricomycotina</taxon>
        <taxon>Agaricomycetes</taxon>
        <taxon>Hymenochaetales</taxon>
        <taxon>Hymenochaetaceae</taxon>
        <taxon>Pyrrhoderma</taxon>
    </lineage>
</organism>
<dbReference type="InterPro" id="IPR048337">
    <property type="entry name" value="FAM50A/XAP5_C"/>
</dbReference>
<dbReference type="FunCoup" id="A0A286UWU8">
    <property type="interactions" value="321"/>
</dbReference>
<feature type="compositionally biased region" description="Basic and acidic residues" evidence="1">
    <location>
        <begin position="20"/>
        <end position="39"/>
    </location>
</feature>
<dbReference type="PANTHER" id="PTHR12722">
    <property type="entry name" value="XAP-5 PROTEIN-RELATED"/>
    <property type="match status" value="1"/>
</dbReference>
<gene>
    <name evidence="3" type="ORF">PNOK_0106000</name>
</gene>
<dbReference type="Pfam" id="PF04921">
    <property type="entry name" value="XAP5"/>
    <property type="match status" value="1"/>
</dbReference>
<evidence type="ECO:0000256" key="1">
    <source>
        <dbReference type="SAM" id="MobiDB-lite"/>
    </source>
</evidence>
<dbReference type="Proteomes" id="UP000217199">
    <property type="component" value="Unassembled WGS sequence"/>
</dbReference>
<name>A0A286UWU8_9AGAM</name>
<dbReference type="GO" id="GO:0005634">
    <property type="term" value="C:nucleus"/>
    <property type="evidence" value="ECO:0007669"/>
    <property type="project" value="InterPro"/>
</dbReference>
<dbReference type="GO" id="GO:0006325">
    <property type="term" value="P:chromatin organization"/>
    <property type="evidence" value="ECO:0007669"/>
    <property type="project" value="TreeGrafter"/>
</dbReference>
<evidence type="ECO:0000313" key="4">
    <source>
        <dbReference type="Proteomes" id="UP000217199"/>
    </source>
</evidence>
<proteinExistence type="predicted"/>
<accession>A0A286UWU8</accession>
<feature type="compositionally biased region" description="Acidic residues" evidence="1">
    <location>
        <begin position="112"/>
        <end position="121"/>
    </location>
</feature>